<accession>A0ABU6WBM6</accession>
<feature type="compositionally biased region" description="Basic and acidic residues" evidence="1">
    <location>
        <begin position="166"/>
        <end position="178"/>
    </location>
</feature>
<name>A0ABU6WBM6_9FABA</name>
<protein>
    <submittedName>
        <fullName evidence="2">Uncharacterized protein</fullName>
    </submittedName>
</protein>
<evidence type="ECO:0000313" key="3">
    <source>
        <dbReference type="Proteomes" id="UP001341840"/>
    </source>
</evidence>
<proteinExistence type="predicted"/>
<sequence>MGFALATPITLMSVRNFKKMTWWRQLKTSSTPLQTHLTISNTITKDGVRTNLLGSNPNLGSLTLIVSHRTIRVPNTNLRITVNNTLHPITLQWAMINPSVPFKEKTKKTISLVLRITQRKTRSSEKLDLVESERTLRQPFKLEPAKISSPGRLSEPIPTDPVLAPDNHRLYFPEDPRRPHPKSGRWQEAPLPLIVSCDINLCRHVSSKAPQRLTSPDGPLLL</sequence>
<gene>
    <name evidence="2" type="ORF">PIB30_036233</name>
</gene>
<comment type="caution">
    <text evidence="2">The sequence shown here is derived from an EMBL/GenBank/DDBJ whole genome shotgun (WGS) entry which is preliminary data.</text>
</comment>
<evidence type="ECO:0000313" key="2">
    <source>
        <dbReference type="EMBL" id="MED6183247.1"/>
    </source>
</evidence>
<organism evidence="2 3">
    <name type="scientific">Stylosanthes scabra</name>
    <dbReference type="NCBI Taxonomy" id="79078"/>
    <lineage>
        <taxon>Eukaryota</taxon>
        <taxon>Viridiplantae</taxon>
        <taxon>Streptophyta</taxon>
        <taxon>Embryophyta</taxon>
        <taxon>Tracheophyta</taxon>
        <taxon>Spermatophyta</taxon>
        <taxon>Magnoliopsida</taxon>
        <taxon>eudicotyledons</taxon>
        <taxon>Gunneridae</taxon>
        <taxon>Pentapetalae</taxon>
        <taxon>rosids</taxon>
        <taxon>fabids</taxon>
        <taxon>Fabales</taxon>
        <taxon>Fabaceae</taxon>
        <taxon>Papilionoideae</taxon>
        <taxon>50 kb inversion clade</taxon>
        <taxon>dalbergioids sensu lato</taxon>
        <taxon>Dalbergieae</taxon>
        <taxon>Pterocarpus clade</taxon>
        <taxon>Stylosanthes</taxon>
    </lineage>
</organism>
<dbReference type="EMBL" id="JASCZI010181419">
    <property type="protein sequence ID" value="MED6183247.1"/>
    <property type="molecule type" value="Genomic_DNA"/>
</dbReference>
<reference evidence="2 3" key="1">
    <citation type="journal article" date="2023" name="Plants (Basel)">
        <title>Bridging the Gap: Combining Genomics and Transcriptomics Approaches to Understand Stylosanthes scabra, an Orphan Legume from the Brazilian Caatinga.</title>
        <authorList>
            <person name="Ferreira-Neto J.R.C."/>
            <person name="da Silva M.D."/>
            <person name="Binneck E."/>
            <person name="de Melo N.F."/>
            <person name="da Silva R.H."/>
            <person name="de Melo A.L.T.M."/>
            <person name="Pandolfi V."/>
            <person name="Bustamante F.O."/>
            <person name="Brasileiro-Vidal A.C."/>
            <person name="Benko-Iseppon A.M."/>
        </authorList>
    </citation>
    <scope>NUCLEOTIDE SEQUENCE [LARGE SCALE GENOMIC DNA]</scope>
    <source>
        <tissue evidence="2">Leaves</tissue>
    </source>
</reference>
<feature type="region of interest" description="Disordered" evidence="1">
    <location>
        <begin position="147"/>
        <end position="185"/>
    </location>
</feature>
<dbReference type="Proteomes" id="UP001341840">
    <property type="component" value="Unassembled WGS sequence"/>
</dbReference>
<keyword evidence="3" id="KW-1185">Reference proteome</keyword>
<evidence type="ECO:0000256" key="1">
    <source>
        <dbReference type="SAM" id="MobiDB-lite"/>
    </source>
</evidence>